<evidence type="ECO:0000313" key="2">
    <source>
        <dbReference type="Proteomes" id="UP000010366"/>
    </source>
</evidence>
<gene>
    <name evidence="1" type="ORF">Cha6605_5379</name>
</gene>
<evidence type="ECO:0000313" key="1">
    <source>
        <dbReference type="EMBL" id="AFY96266.1"/>
    </source>
</evidence>
<keyword evidence="2" id="KW-1185">Reference proteome</keyword>
<dbReference type="HOGENOM" id="CLU_3402771_0_0_3"/>
<dbReference type="EMBL" id="CP003600">
    <property type="protein sequence ID" value="AFY96266.1"/>
    <property type="molecule type" value="Genomic_DNA"/>
</dbReference>
<dbReference type="Proteomes" id="UP000010366">
    <property type="component" value="Chromosome"/>
</dbReference>
<organism evidence="1 2">
    <name type="scientific">Chamaesiphon minutus (strain ATCC 27169 / PCC 6605)</name>
    <dbReference type="NCBI Taxonomy" id="1173020"/>
    <lineage>
        <taxon>Bacteria</taxon>
        <taxon>Bacillati</taxon>
        <taxon>Cyanobacteriota</taxon>
        <taxon>Cyanophyceae</taxon>
        <taxon>Gomontiellales</taxon>
        <taxon>Chamaesiphonaceae</taxon>
        <taxon>Chamaesiphon</taxon>
    </lineage>
</organism>
<dbReference type="KEGG" id="cmp:Cha6605_5379"/>
<name>K9UPE0_CHAP6</name>
<proteinExistence type="predicted"/>
<dbReference type="AlphaFoldDB" id="K9UPE0"/>
<protein>
    <submittedName>
        <fullName evidence="1">Uncharacterized protein</fullName>
    </submittedName>
</protein>
<accession>K9UPE0</accession>
<sequence length="30" mass="3583">MIELLARVKAVMIYFDEADRLMEDSDRTNH</sequence>
<reference evidence="1 2" key="1">
    <citation type="submission" date="2012-05" db="EMBL/GenBank/DDBJ databases">
        <title>Finished chromosome of genome of Chamaesiphon sp. PCC 6605.</title>
        <authorList>
            <consortium name="US DOE Joint Genome Institute"/>
            <person name="Gugger M."/>
            <person name="Coursin T."/>
            <person name="Rippka R."/>
            <person name="Tandeau De Marsac N."/>
            <person name="Huntemann M."/>
            <person name="Wei C.-L."/>
            <person name="Han J."/>
            <person name="Detter J.C."/>
            <person name="Han C."/>
            <person name="Tapia R."/>
            <person name="Chen A."/>
            <person name="Kyrpides N."/>
            <person name="Mavromatis K."/>
            <person name="Markowitz V."/>
            <person name="Szeto E."/>
            <person name="Ivanova N."/>
            <person name="Pagani I."/>
            <person name="Pati A."/>
            <person name="Goodwin L."/>
            <person name="Nordberg H.P."/>
            <person name="Cantor M.N."/>
            <person name="Hua S.X."/>
            <person name="Woyke T."/>
            <person name="Kerfeld C.A."/>
        </authorList>
    </citation>
    <scope>NUCLEOTIDE SEQUENCE [LARGE SCALE GENOMIC DNA]</scope>
    <source>
        <strain evidence="2">ATCC 27169 / PCC 6605</strain>
    </source>
</reference>